<proteinExistence type="inferred from homology"/>
<dbReference type="InterPro" id="IPR016024">
    <property type="entry name" value="ARM-type_fold"/>
</dbReference>
<dbReference type="PANTHER" id="PTHR12634:SF8">
    <property type="entry name" value="FIERY MOUNTAIN, ISOFORM D"/>
    <property type="match status" value="1"/>
</dbReference>
<dbReference type="AlphaFoldDB" id="A0A9Q1H4K5"/>
<comment type="caution">
    <text evidence="4">The sequence shown here is derived from an EMBL/GenBank/DDBJ whole genome shotgun (WGS) entry which is preliminary data.</text>
</comment>
<dbReference type="GO" id="GO:0019888">
    <property type="term" value="F:protein phosphatase regulator activity"/>
    <property type="evidence" value="ECO:0007669"/>
    <property type="project" value="TreeGrafter"/>
</dbReference>
<evidence type="ECO:0000313" key="5">
    <source>
        <dbReference type="Proteomes" id="UP001152320"/>
    </source>
</evidence>
<evidence type="ECO:0000256" key="1">
    <source>
        <dbReference type="ARBA" id="ARBA00006180"/>
    </source>
</evidence>
<feature type="region of interest" description="Disordered" evidence="3">
    <location>
        <begin position="742"/>
        <end position="1030"/>
    </location>
</feature>
<dbReference type="InterPro" id="IPR011989">
    <property type="entry name" value="ARM-like"/>
</dbReference>
<evidence type="ECO:0000313" key="4">
    <source>
        <dbReference type="EMBL" id="KAJ8032086.1"/>
    </source>
</evidence>
<dbReference type="GO" id="GO:0005634">
    <property type="term" value="C:nucleus"/>
    <property type="evidence" value="ECO:0007669"/>
    <property type="project" value="TreeGrafter"/>
</dbReference>
<feature type="compositionally biased region" description="Polar residues" evidence="3">
    <location>
        <begin position="920"/>
        <end position="933"/>
    </location>
</feature>
<feature type="compositionally biased region" description="Low complexity" evidence="3">
    <location>
        <begin position="808"/>
        <end position="820"/>
    </location>
</feature>
<feature type="compositionally biased region" description="Polar residues" evidence="3">
    <location>
        <begin position="828"/>
        <end position="858"/>
    </location>
</feature>
<dbReference type="SUPFAM" id="SSF48371">
    <property type="entry name" value="ARM repeat"/>
    <property type="match status" value="1"/>
</dbReference>
<feature type="compositionally biased region" description="Basic and acidic residues" evidence="3">
    <location>
        <begin position="639"/>
        <end position="650"/>
    </location>
</feature>
<gene>
    <name evidence="4" type="ORF">HOLleu_25505</name>
</gene>
<feature type="compositionally biased region" description="Basic and acidic residues" evidence="3">
    <location>
        <begin position="859"/>
        <end position="874"/>
    </location>
</feature>
<feature type="compositionally biased region" description="Acidic residues" evidence="3">
    <location>
        <begin position="655"/>
        <end position="666"/>
    </location>
</feature>
<dbReference type="GO" id="GO:0005829">
    <property type="term" value="C:cytosol"/>
    <property type="evidence" value="ECO:0007669"/>
    <property type="project" value="TreeGrafter"/>
</dbReference>
<feature type="compositionally biased region" description="Basic and acidic residues" evidence="3">
    <location>
        <begin position="934"/>
        <end position="949"/>
    </location>
</feature>
<organism evidence="4 5">
    <name type="scientific">Holothuria leucospilota</name>
    <name type="common">Black long sea cucumber</name>
    <name type="synonym">Mertensiothuria leucospilota</name>
    <dbReference type="NCBI Taxonomy" id="206669"/>
    <lineage>
        <taxon>Eukaryota</taxon>
        <taxon>Metazoa</taxon>
        <taxon>Echinodermata</taxon>
        <taxon>Eleutherozoa</taxon>
        <taxon>Echinozoa</taxon>
        <taxon>Holothuroidea</taxon>
        <taxon>Aspidochirotacea</taxon>
        <taxon>Aspidochirotida</taxon>
        <taxon>Holothuriidae</taxon>
        <taxon>Holothuria</taxon>
    </lineage>
</organism>
<feature type="compositionally biased region" description="Low complexity" evidence="3">
    <location>
        <begin position="756"/>
        <end position="783"/>
    </location>
</feature>
<dbReference type="Gene3D" id="1.25.10.10">
    <property type="entry name" value="Leucine-rich Repeat Variant"/>
    <property type="match status" value="1"/>
</dbReference>
<accession>A0A9Q1H4K5</accession>
<dbReference type="OrthoDB" id="295029at2759"/>
<protein>
    <submittedName>
        <fullName evidence="4">Serine/threonine-protein phosphatase 6 regulatory subunit 3</fullName>
    </submittedName>
</protein>
<feature type="compositionally biased region" description="Polar residues" evidence="3">
    <location>
        <begin position="1017"/>
        <end position="1030"/>
    </location>
</feature>
<dbReference type="Pfam" id="PF04499">
    <property type="entry name" value="SAPS"/>
    <property type="match status" value="1"/>
</dbReference>
<feature type="compositionally biased region" description="Polar residues" evidence="3">
    <location>
        <begin position="742"/>
        <end position="751"/>
    </location>
</feature>
<keyword evidence="2" id="KW-0131">Cell cycle</keyword>
<feature type="compositionally biased region" description="Basic and acidic residues" evidence="3">
    <location>
        <begin position="796"/>
        <end position="807"/>
    </location>
</feature>
<sequence length="1030" mass="114275">MFWKFDMRPTSHIDALLEKEDVTLAEILEEDDVLQECKAQNKKLIEFLSKETVVEELVDLITQEPPTDLDDSIQYKHPNMACELLTADVSAITDKLADTENIFNKLWNFLDCKPPLNPLLASFFSKTVGSLLARRPELVIDHIKKQEDCLGIFFKHLETSAIMDLILRLITCIDSQELRTPFLEWLNDQKFIQRLVDLIDPEQSEEVHSNAAQTLCDIIRLTREHMSQLQECAEIDPLLSTIEMQETVTELLEHMFRGKRAESALVNGVAVLLSLLEFKKQSDTFLFPSPEGQEQMTQLDAERLAKGVSGTLKAIVPKLSELHQLLKDPPRNECMHTTVGKLEPPFGNVRLQVCKLISSLLVTNTPAINSELARLGTIKALWDLFFEYLWNNFLHLEVEKSIGTILTNSAAETEEEGKLQHPLLVHLFTECKLVQRIIEMWEANDSSQQQGGKRRGNMGHLTRIANCLSQELEKGCNSEQIKSLMEEYVPEDYRDRWTNFVSGPLAEMNKKNIVDMVGTNAFHSSSDDDEQDFRDIDFGKDTALQQAFSDYQMQQMTSHFIDQFGFTEEEFTEQDQNVNNPFNRISDIDFSISANQDNPNSALFEACCNEKISSYNNSDDEYMWEEKEFTFAGETNSNQRERSRKEKDDNGNDSSDSDDALGDDDFPPVHHPKPLPSQDDIRMDVDQGDNWVANFDDIPMDSSVPMDAASSAWQMPAQATSENGGWANFDAFNTDLRASSDISVAPRSSSPVEMDSTPSHQVSSQSTSGVSPSTSSPSSYQTTREQPPSYPQDPNKNLEDSLQDRIKSQGSGTSPLLGSSLQGGGSTNVSSIPPSVLTVSPGRSTTPSSDESINQSTSETKDSVNPDITCDVKNDNIALSSSAATEEKEISSGHSQERNSQSGDPPSDGAESMHVIENMNVDSSLGQQSNVSKLDQEAMEKADAVKSEDESSSPIKEAGKTESGLEPENSLSIMNTPDGVNDIPVKQTSSDSVLSVKPNGPVGIDNTQSPEKKMADNTITAPAASQNGPV</sequence>
<dbReference type="PANTHER" id="PTHR12634">
    <property type="entry name" value="SIT4 YEAST -ASSOCIATING PROTEIN-RELATED"/>
    <property type="match status" value="1"/>
</dbReference>
<comment type="similarity">
    <text evidence="1">Belongs to the SAPS family.</text>
</comment>
<keyword evidence="5" id="KW-1185">Reference proteome</keyword>
<evidence type="ECO:0000256" key="3">
    <source>
        <dbReference type="SAM" id="MobiDB-lite"/>
    </source>
</evidence>
<dbReference type="GO" id="GO:0019903">
    <property type="term" value="F:protein phosphatase binding"/>
    <property type="evidence" value="ECO:0007669"/>
    <property type="project" value="InterPro"/>
</dbReference>
<name>A0A9Q1H4K5_HOLLE</name>
<dbReference type="EMBL" id="JAIZAY010000012">
    <property type="protein sequence ID" value="KAJ8032086.1"/>
    <property type="molecule type" value="Genomic_DNA"/>
</dbReference>
<dbReference type="Proteomes" id="UP001152320">
    <property type="component" value="Chromosome 12"/>
</dbReference>
<reference evidence="4" key="1">
    <citation type="submission" date="2021-10" db="EMBL/GenBank/DDBJ databases">
        <title>Tropical sea cucumber genome reveals ecological adaptation and Cuvierian tubules defense mechanism.</title>
        <authorList>
            <person name="Chen T."/>
        </authorList>
    </citation>
    <scope>NUCLEOTIDE SEQUENCE</scope>
    <source>
        <strain evidence="4">Nanhai2018</strain>
        <tissue evidence="4">Muscle</tissue>
    </source>
</reference>
<evidence type="ECO:0000256" key="2">
    <source>
        <dbReference type="ARBA" id="ARBA00023306"/>
    </source>
</evidence>
<dbReference type="InterPro" id="IPR007587">
    <property type="entry name" value="SAPS"/>
</dbReference>
<feature type="region of interest" description="Disordered" evidence="3">
    <location>
        <begin position="630"/>
        <end position="683"/>
    </location>
</feature>
<feature type="compositionally biased region" description="Basic and acidic residues" evidence="3">
    <location>
        <begin position="885"/>
        <end position="897"/>
    </location>
</feature>